<gene>
    <name evidence="1" type="ORF">Scep_012002</name>
</gene>
<proteinExistence type="predicted"/>
<dbReference type="AlphaFoldDB" id="A0AAP0P724"/>
<protein>
    <submittedName>
        <fullName evidence="1">Uncharacterized protein</fullName>
    </submittedName>
</protein>
<keyword evidence="2" id="KW-1185">Reference proteome</keyword>
<comment type="caution">
    <text evidence="1">The sequence shown here is derived from an EMBL/GenBank/DDBJ whole genome shotgun (WGS) entry which is preliminary data.</text>
</comment>
<name>A0AAP0P724_9MAGN</name>
<evidence type="ECO:0000313" key="2">
    <source>
        <dbReference type="Proteomes" id="UP001419268"/>
    </source>
</evidence>
<dbReference type="EMBL" id="JBBNAG010000005">
    <property type="protein sequence ID" value="KAK9132474.1"/>
    <property type="molecule type" value="Genomic_DNA"/>
</dbReference>
<dbReference type="Proteomes" id="UP001419268">
    <property type="component" value="Unassembled WGS sequence"/>
</dbReference>
<evidence type="ECO:0000313" key="1">
    <source>
        <dbReference type="EMBL" id="KAK9132474.1"/>
    </source>
</evidence>
<sequence length="141" mass="16352">MDECEMSPTEPNIIIAQDEKEENEMKIEVILKRLEESQKQSNEYQHLVLEKPSTLPCILIELYKVVDVKERSQIFYIANTFVLDDHDAIEVFVLEGMVDSVALEPKETPLNLESGVKTRNEELARILESVMVIKRKKKSKF</sequence>
<reference evidence="1 2" key="1">
    <citation type="submission" date="2024-01" db="EMBL/GenBank/DDBJ databases">
        <title>Genome assemblies of Stephania.</title>
        <authorList>
            <person name="Yang L."/>
        </authorList>
    </citation>
    <scope>NUCLEOTIDE SEQUENCE [LARGE SCALE GENOMIC DNA]</scope>
    <source>
        <strain evidence="1">JXDWG</strain>
        <tissue evidence="1">Leaf</tissue>
    </source>
</reference>
<accession>A0AAP0P724</accession>
<organism evidence="1 2">
    <name type="scientific">Stephania cephalantha</name>
    <dbReference type="NCBI Taxonomy" id="152367"/>
    <lineage>
        <taxon>Eukaryota</taxon>
        <taxon>Viridiplantae</taxon>
        <taxon>Streptophyta</taxon>
        <taxon>Embryophyta</taxon>
        <taxon>Tracheophyta</taxon>
        <taxon>Spermatophyta</taxon>
        <taxon>Magnoliopsida</taxon>
        <taxon>Ranunculales</taxon>
        <taxon>Menispermaceae</taxon>
        <taxon>Menispermoideae</taxon>
        <taxon>Cissampelideae</taxon>
        <taxon>Stephania</taxon>
    </lineage>
</organism>